<geneLocation type="plasmid" evidence="1">
    <name>pRGFK0041</name>
</geneLocation>
<reference evidence="1" key="1">
    <citation type="submission" date="2015-06" db="EMBL/GenBank/DDBJ databases">
        <authorList>
            <person name="Joergensen T."/>
        </authorList>
    </citation>
    <scope>NUCLEOTIDE SEQUENCE</scope>
    <source>
        <plasmid evidence="1">pRGFK0041</plasmid>
    </source>
</reference>
<proteinExistence type="predicted"/>
<organism evidence="1">
    <name type="scientific">uncultured prokaryote</name>
    <dbReference type="NCBI Taxonomy" id="198431"/>
    <lineage>
        <taxon>unclassified sequences</taxon>
        <taxon>environmental samples</taxon>
    </lineage>
</organism>
<name>A0A0H5PVP5_9ZZZZ</name>
<dbReference type="AlphaFoldDB" id="A0A0H5PVP5"/>
<evidence type="ECO:0000313" key="1">
    <source>
        <dbReference type="EMBL" id="CRY93668.1"/>
    </source>
</evidence>
<accession>A0A0H5PVP5</accession>
<protein>
    <submittedName>
        <fullName evidence="1">Uncharacterized protein</fullName>
    </submittedName>
</protein>
<reference evidence="1" key="2">
    <citation type="submission" date="2015-07" db="EMBL/GenBank/DDBJ databases">
        <title>Plasmids, circular viruses and viroids from rat gut.</title>
        <authorList>
            <person name="Jorgensen T.J."/>
            <person name="Hansen M.A."/>
            <person name="Xu Z."/>
            <person name="Tabak M.A."/>
            <person name="Sorensen S.J."/>
            <person name="Hansen L.H."/>
        </authorList>
    </citation>
    <scope>NUCLEOTIDE SEQUENCE</scope>
    <source>
        <plasmid evidence="1">pRGFK0041</plasmid>
    </source>
</reference>
<dbReference type="EMBL" id="LN852734">
    <property type="protein sequence ID" value="CRY93668.1"/>
    <property type="molecule type" value="Genomic_DNA"/>
</dbReference>
<sequence length="57" mass="6619">METAKEQFLDSKPNWEAVMELRELEKMGYSRLRVLLEEGRYSESCQVLDVLKAVGVI</sequence>
<keyword evidence="1" id="KW-0614">Plasmid</keyword>